<proteinExistence type="predicted"/>
<accession>A0A2S5CZH4</accession>
<dbReference type="RefSeq" id="WP_103976447.1">
    <property type="nucleotide sequence ID" value="NZ_PGLV01000001.1"/>
</dbReference>
<organism evidence="1 2">
    <name type="scientific">Lysinibacillus sphaericus</name>
    <name type="common">Bacillus sphaericus</name>
    <dbReference type="NCBI Taxonomy" id="1421"/>
    <lineage>
        <taxon>Bacteria</taxon>
        <taxon>Bacillati</taxon>
        <taxon>Bacillota</taxon>
        <taxon>Bacilli</taxon>
        <taxon>Bacillales</taxon>
        <taxon>Bacillaceae</taxon>
        <taxon>Lysinibacillus</taxon>
    </lineage>
</organism>
<dbReference type="AlphaFoldDB" id="A0A2S5CZH4"/>
<reference evidence="1 2" key="1">
    <citation type="submission" date="2017-11" db="EMBL/GenBank/DDBJ databases">
        <title>Genome sequence of Lysinibacillus sphaericus, a lignin-degrading bacteria isolated from municipal solid waste soil.</title>
        <authorList>
            <person name="Persinoti G.F."/>
            <person name="Paixao D.A."/>
            <person name="Bugg T.D."/>
            <person name="Squina F.M."/>
        </authorList>
    </citation>
    <scope>NUCLEOTIDE SEQUENCE [LARGE SCALE GENOMIC DNA]</scope>
    <source>
        <strain evidence="1 2">A1</strain>
    </source>
</reference>
<comment type="caution">
    <text evidence="1">The sequence shown here is derived from an EMBL/GenBank/DDBJ whole genome shotgun (WGS) entry which is preliminary data.</text>
</comment>
<dbReference type="EMBL" id="PGLV01000001">
    <property type="protein sequence ID" value="POZ56223.1"/>
    <property type="molecule type" value="Genomic_DNA"/>
</dbReference>
<protein>
    <submittedName>
        <fullName evidence="1">Uncharacterized protein</fullName>
    </submittedName>
</protein>
<evidence type="ECO:0000313" key="2">
    <source>
        <dbReference type="Proteomes" id="UP000237319"/>
    </source>
</evidence>
<sequence length="259" mass="30324">MNYLSELLVGNIVENETSDIIKIRNNLKDTIDNFCIELLDLDLENSKQRLLAPFYARTILEASMTILLLRVDPFRIMSIYKVQSSSKYDVTKKSNVALLWTGDVIAASRAKDDIWNPENKVSDFDRALLGKHWGELLWIPSLTKIQDYIAENTIESIWLSNFLSEEATAYYERIKTDSMKLFSFFSKGIHYEFLIDIESTYDKLTMQNNLYSMFQKLSLLALVSHFDSIVNHNLNKEDSINLYLNVEEEIERWYTRMRP</sequence>
<dbReference type="Proteomes" id="UP000237319">
    <property type="component" value="Unassembled WGS sequence"/>
</dbReference>
<gene>
    <name evidence="1" type="ORF">LYSIN_01006</name>
</gene>
<name>A0A2S5CZH4_LYSSH</name>
<evidence type="ECO:0000313" key="1">
    <source>
        <dbReference type="EMBL" id="POZ56223.1"/>
    </source>
</evidence>
<keyword evidence="2" id="KW-1185">Reference proteome</keyword>